<reference evidence="1" key="1">
    <citation type="submission" date="2018-05" db="EMBL/GenBank/DDBJ databases">
        <title>Reclassification of Methylarcula marina and Methylarcula terricola as Paracoccus methylarcula sp.nov., comb.nov. and Paracoccus terricola comb.nov.</title>
        <authorList>
            <person name="Shmareva M.N."/>
            <person name="Doronina N.V."/>
            <person name="Vasilenko O.V."/>
            <person name="Tarlachkov S.V."/>
            <person name="Trotsenko Y.A."/>
        </authorList>
    </citation>
    <scope>NUCLEOTIDE SEQUENCE [LARGE SCALE GENOMIC DNA]</scope>
    <source>
        <strain evidence="1">VKM B-2159</strain>
    </source>
</reference>
<proteinExistence type="predicted"/>
<evidence type="ECO:0000313" key="2">
    <source>
        <dbReference type="Proteomes" id="UP000238137"/>
    </source>
</evidence>
<dbReference type="Proteomes" id="UP000238137">
    <property type="component" value="Unassembled WGS sequence"/>
</dbReference>
<dbReference type="OrthoDB" id="7219308at2"/>
<organism evidence="1 2">
    <name type="scientific">Paracoccus methylarcula</name>
    <dbReference type="NCBI Taxonomy" id="72022"/>
    <lineage>
        <taxon>Bacteria</taxon>
        <taxon>Pseudomonadati</taxon>
        <taxon>Pseudomonadota</taxon>
        <taxon>Alphaproteobacteria</taxon>
        <taxon>Rhodobacterales</taxon>
        <taxon>Paracoccaceae</taxon>
        <taxon>Paracoccus</taxon>
    </lineage>
</organism>
<gene>
    <name evidence="1" type="ORF">A7A09_015750</name>
</gene>
<accession>A0A422QU86</accession>
<evidence type="ECO:0000313" key="1">
    <source>
        <dbReference type="EMBL" id="RNF33565.1"/>
    </source>
</evidence>
<dbReference type="EMBL" id="PXNQ02000010">
    <property type="protein sequence ID" value="RNF33565.1"/>
    <property type="molecule type" value="Genomic_DNA"/>
</dbReference>
<name>A0A422QU86_9RHOB</name>
<protein>
    <recommendedName>
        <fullName evidence="3">DUF4123 domain-containing protein</fullName>
    </recommendedName>
</protein>
<evidence type="ECO:0008006" key="3">
    <source>
        <dbReference type="Google" id="ProtNLM"/>
    </source>
</evidence>
<dbReference type="AlphaFoldDB" id="A0A422QU86"/>
<sequence>MAMDQRRRELLIQLTQLAQEPDSRVYAVMDGAVIDGLKMKCREADLECRALYRHDGDPAVVLGGPWIVNPYRDWIGGEKFTPPAWATEWESGALTLDDLNVRMNAAIAAGDPSGGGITPFDDVRNAPATISRLDRILSIADDKPGLVFWIGDAALTDEVLYQHLRRLNKVLVPKDQDEPNESQAGELSVAAADPEEIPAPPRGAAHELVLFRHADANVMAQVIPALNAAQLSRLLGPCRQILCAPGVEWADGVLSVDRLEDWPPPHSGPLRFDAETMRAMNEMRMEGSRRKVMSYLREVDPGGIENLSDAELRHRVMICEKTGKEMGLESEQAHMKWAYLMSITGGRADQDGVAKAHFQGSYKHPDDAIDDVLDELDEALGG</sequence>
<comment type="caution">
    <text evidence="1">The sequence shown here is derived from an EMBL/GenBank/DDBJ whole genome shotgun (WGS) entry which is preliminary data.</text>
</comment>
<keyword evidence="2" id="KW-1185">Reference proteome</keyword>
<dbReference type="RefSeq" id="WP_106692294.1">
    <property type="nucleotide sequence ID" value="NZ_PXNQ02000010.1"/>
</dbReference>